<keyword evidence="3" id="KW-1185">Reference proteome</keyword>
<feature type="transmembrane region" description="Helical" evidence="1">
    <location>
        <begin position="256"/>
        <end position="276"/>
    </location>
</feature>
<name>A0ABY4FR42_9MICO</name>
<proteinExistence type="predicted"/>
<feature type="transmembrane region" description="Helical" evidence="1">
    <location>
        <begin position="82"/>
        <end position="103"/>
    </location>
</feature>
<evidence type="ECO:0000313" key="2">
    <source>
        <dbReference type="EMBL" id="UOQ58759.1"/>
    </source>
</evidence>
<reference evidence="2 3" key="1">
    <citation type="submission" date="2022-04" db="EMBL/GenBank/DDBJ databases">
        <title>Leucobacter sp. isolated from rhizosphere of garlic.</title>
        <authorList>
            <person name="Won M."/>
            <person name="Lee C.-M."/>
            <person name="Woen H.-Y."/>
            <person name="Kwon S.-W."/>
        </authorList>
    </citation>
    <scope>NUCLEOTIDE SEQUENCE [LARGE SCALE GENOMIC DNA]</scope>
    <source>
        <strain evidence="2 3">H21R-40</strain>
    </source>
</reference>
<feature type="transmembrane region" description="Helical" evidence="1">
    <location>
        <begin position="20"/>
        <end position="43"/>
    </location>
</feature>
<dbReference type="PANTHER" id="PTHR23542">
    <property type="match status" value="1"/>
</dbReference>
<feature type="transmembrane region" description="Helical" evidence="1">
    <location>
        <begin position="152"/>
        <end position="172"/>
    </location>
</feature>
<accession>A0ABY4FR42</accession>
<dbReference type="InterPro" id="IPR036259">
    <property type="entry name" value="MFS_trans_sf"/>
</dbReference>
<feature type="transmembrane region" description="Helical" evidence="1">
    <location>
        <begin position="223"/>
        <end position="244"/>
    </location>
</feature>
<dbReference type="InterPro" id="IPR011701">
    <property type="entry name" value="MFS"/>
</dbReference>
<dbReference type="PANTHER" id="PTHR23542:SF1">
    <property type="entry name" value="MAJOR FACILITATOR SUPERFAMILY (MFS) PROFILE DOMAIN-CONTAINING PROTEIN"/>
    <property type="match status" value="1"/>
</dbReference>
<keyword evidence="1" id="KW-0472">Membrane</keyword>
<dbReference type="Proteomes" id="UP000831786">
    <property type="component" value="Chromosome"/>
</dbReference>
<feature type="transmembrane region" description="Helical" evidence="1">
    <location>
        <begin position="354"/>
        <end position="371"/>
    </location>
</feature>
<gene>
    <name evidence="2" type="ORF">MUN78_08040</name>
</gene>
<evidence type="ECO:0000256" key="1">
    <source>
        <dbReference type="SAM" id="Phobius"/>
    </source>
</evidence>
<evidence type="ECO:0000313" key="3">
    <source>
        <dbReference type="Proteomes" id="UP000831786"/>
    </source>
</evidence>
<feature type="transmembrane region" description="Helical" evidence="1">
    <location>
        <begin position="178"/>
        <end position="202"/>
    </location>
</feature>
<keyword evidence="1" id="KW-1133">Transmembrane helix</keyword>
<dbReference type="SUPFAM" id="SSF103473">
    <property type="entry name" value="MFS general substrate transporter"/>
    <property type="match status" value="1"/>
</dbReference>
<feature type="transmembrane region" description="Helical" evidence="1">
    <location>
        <begin position="109"/>
        <end position="132"/>
    </location>
</feature>
<dbReference type="RefSeq" id="WP_244729873.1">
    <property type="nucleotide sequence ID" value="NZ_CP095045.1"/>
</dbReference>
<feature type="transmembrane region" description="Helical" evidence="1">
    <location>
        <begin position="49"/>
        <end position="70"/>
    </location>
</feature>
<feature type="transmembrane region" description="Helical" evidence="1">
    <location>
        <begin position="288"/>
        <end position="305"/>
    </location>
</feature>
<feature type="transmembrane region" description="Helical" evidence="1">
    <location>
        <begin position="377"/>
        <end position="396"/>
    </location>
</feature>
<organism evidence="2 3">
    <name type="scientific">Leucobacter allii</name>
    <dbReference type="NCBI Taxonomy" id="2932247"/>
    <lineage>
        <taxon>Bacteria</taxon>
        <taxon>Bacillati</taxon>
        <taxon>Actinomycetota</taxon>
        <taxon>Actinomycetes</taxon>
        <taxon>Micrococcales</taxon>
        <taxon>Microbacteriaceae</taxon>
        <taxon>Leucobacter</taxon>
    </lineage>
</organism>
<dbReference type="Pfam" id="PF07690">
    <property type="entry name" value="MFS_1"/>
    <property type="match status" value="1"/>
</dbReference>
<sequence>MPSASEARYIDVLALPQVPLTFGTSLIGRAAYALVFLPLLYAVTDATGSIAQAGIAIALYGAGAGFLAPARAWLIDRFGARTVLATLVILFALALASIAIAALTASGGVLLLVLSAAAGSVAPPLGPTMRVAWRSLAPEDRALRRAMSLDAVIEELLYLAGPAVAGLALAFARPGVVLLGPAAMVLVGGLWFVTTPAVGALGAKPSTAPGDRGRRPLILERRFLAILLPVLIAGGLSGVIGVAVPKVLSGEGGSAAAGIALGCFAGGSAVGGLLFGRMRVRGSAFRQLAVLVLLLASVLTTLAFASGPVAVAVVLAVAGLCFSPIMIVGYMAAGTMGGEHRQNSATTWVNTGHNLGSAAGSALIGIGLQLAGAPTAMLWTAGAAAVLLLVAGVLNASAGGLSASANELGE</sequence>
<protein>
    <submittedName>
        <fullName evidence="2">MFS transporter</fullName>
    </submittedName>
</protein>
<dbReference type="EMBL" id="CP095045">
    <property type="protein sequence ID" value="UOQ58759.1"/>
    <property type="molecule type" value="Genomic_DNA"/>
</dbReference>
<feature type="transmembrane region" description="Helical" evidence="1">
    <location>
        <begin position="311"/>
        <end position="333"/>
    </location>
</feature>
<dbReference type="Gene3D" id="1.20.1250.20">
    <property type="entry name" value="MFS general substrate transporter like domains"/>
    <property type="match status" value="1"/>
</dbReference>
<keyword evidence="1" id="KW-0812">Transmembrane</keyword>